<reference key="2">
    <citation type="submission" date="2011-04" db="EMBL/GenBank/DDBJ databases">
        <title>Complete sequence of chromosome of Haliscomenobacter hydrossis DSM 1100.</title>
        <authorList>
            <consortium name="US DOE Joint Genome Institute (JGI-PGF)"/>
            <person name="Lucas S."/>
            <person name="Han J."/>
            <person name="Lapidus A."/>
            <person name="Bruce D."/>
            <person name="Goodwin L."/>
            <person name="Pitluck S."/>
            <person name="Peters L."/>
            <person name="Kyrpides N."/>
            <person name="Mavromatis K."/>
            <person name="Ivanova N."/>
            <person name="Ovchinnikova G."/>
            <person name="Pagani I."/>
            <person name="Daligault H."/>
            <person name="Detter J.C."/>
            <person name="Han C."/>
            <person name="Land M."/>
            <person name="Hauser L."/>
            <person name="Markowitz V."/>
            <person name="Cheng J.-F."/>
            <person name="Hugenholtz P."/>
            <person name="Woyke T."/>
            <person name="Wu D."/>
            <person name="Verbarg S."/>
            <person name="Frueling A."/>
            <person name="Brambilla E."/>
            <person name="Klenk H.-P."/>
            <person name="Eisen J.A."/>
        </authorList>
    </citation>
    <scope>NUCLEOTIDE SEQUENCE</scope>
    <source>
        <strain>DSM 1100</strain>
    </source>
</reference>
<organism evidence="1 2">
    <name type="scientific">Haliscomenobacter hydrossis (strain ATCC 27775 / DSM 1100 / LMG 10767 / O)</name>
    <dbReference type="NCBI Taxonomy" id="760192"/>
    <lineage>
        <taxon>Bacteria</taxon>
        <taxon>Pseudomonadati</taxon>
        <taxon>Bacteroidota</taxon>
        <taxon>Saprospiria</taxon>
        <taxon>Saprospirales</taxon>
        <taxon>Haliscomenobacteraceae</taxon>
        <taxon>Haliscomenobacter</taxon>
    </lineage>
</organism>
<dbReference type="OrthoDB" id="1494142at2"/>
<gene>
    <name evidence="1" type="ordered locus">Halhy_4513</name>
</gene>
<accession>F4KTD9</accession>
<dbReference type="AlphaFoldDB" id="F4KTD9"/>
<keyword evidence="2" id="KW-1185">Reference proteome</keyword>
<name>F4KTD9_HALH1</name>
<proteinExistence type="predicted"/>
<reference evidence="1 2" key="1">
    <citation type="journal article" date="2011" name="Stand. Genomic Sci.">
        <title>Complete genome sequence of Haliscomenobacter hydrossis type strain (O).</title>
        <authorList>
            <consortium name="US DOE Joint Genome Institute (JGI-PGF)"/>
            <person name="Daligault H."/>
            <person name="Lapidus A."/>
            <person name="Zeytun A."/>
            <person name="Nolan M."/>
            <person name="Lucas S."/>
            <person name="Del Rio T.G."/>
            <person name="Tice H."/>
            <person name="Cheng J.F."/>
            <person name="Tapia R."/>
            <person name="Han C."/>
            <person name="Goodwin L."/>
            <person name="Pitluck S."/>
            <person name="Liolios K."/>
            <person name="Pagani I."/>
            <person name="Ivanova N."/>
            <person name="Huntemann M."/>
            <person name="Mavromatis K."/>
            <person name="Mikhailova N."/>
            <person name="Pati A."/>
            <person name="Chen A."/>
            <person name="Palaniappan K."/>
            <person name="Land M."/>
            <person name="Hauser L."/>
            <person name="Brambilla E.M."/>
            <person name="Rohde M."/>
            <person name="Verbarg S."/>
            <person name="Goker M."/>
            <person name="Bristow J."/>
            <person name="Eisen J.A."/>
            <person name="Markowitz V."/>
            <person name="Hugenholtz P."/>
            <person name="Kyrpides N.C."/>
            <person name="Klenk H.P."/>
            <person name="Woyke T."/>
        </authorList>
    </citation>
    <scope>NUCLEOTIDE SEQUENCE [LARGE SCALE GENOMIC DNA]</scope>
    <source>
        <strain evidence="2">ATCC 27775 / DSM 1100 / LMG 10767 / O</strain>
    </source>
</reference>
<dbReference type="HOGENOM" id="CLU_1641393_0_0_10"/>
<dbReference type="KEGG" id="hhy:Halhy_4513"/>
<dbReference type="EMBL" id="CP002691">
    <property type="protein sequence ID" value="AEE52353.1"/>
    <property type="molecule type" value="Genomic_DNA"/>
</dbReference>
<evidence type="ECO:0000313" key="2">
    <source>
        <dbReference type="Proteomes" id="UP000008461"/>
    </source>
</evidence>
<sequence length="161" mass="18169">MKQFSIFLLLASVLSTCIGPTSKPWKSIDLKAYGIPAVVLTPPDSTSVENFELAGVKDVSITSTGSTPYAIQIYSGKARGQKLVEQTFRQIREVYSNPDFGKIVEQHTDGFIYEVKGQGENRYSFRYVHLVRDTEVVFTTALNQRFSLEEVKKMYEAVKQE</sequence>
<evidence type="ECO:0000313" key="1">
    <source>
        <dbReference type="EMBL" id="AEE52353.1"/>
    </source>
</evidence>
<protein>
    <submittedName>
        <fullName evidence="1">Uncharacterized protein</fullName>
    </submittedName>
</protein>
<dbReference type="RefSeq" id="WP_013766891.1">
    <property type="nucleotide sequence ID" value="NC_015510.1"/>
</dbReference>
<dbReference type="Proteomes" id="UP000008461">
    <property type="component" value="Chromosome"/>
</dbReference>